<keyword evidence="3" id="KW-1185">Reference proteome</keyword>
<reference evidence="2 3" key="1">
    <citation type="submission" date="2020-06" db="EMBL/GenBank/DDBJ databases">
        <title>Acidovorax antarctica sp. nov., isolated from Corinth ice sheet soil, Antarctic Fields Peninsula.</title>
        <authorList>
            <person name="Xu Q."/>
            <person name="Peng F."/>
        </authorList>
    </citation>
    <scope>NUCLEOTIDE SEQUENCE [LARGE SCALE GENOMIC DNA]</scope>
    <source>
        <strain evidence="2 3">16-35-5</strain>
    </source>
</reference>
<name>A0A6N1X1P4_9BURK</name>
<dbReference type="Proteomes" id="UP000509579">
    <property type="component" value="Chromosome"/>
</dbReference>
<evidence type="ECO:0000313" key="2">
    <source>
        <dbReference type="EMBL" id="QKV53187.1"/>
    </source>
</evidence>
<organism evidence="2 3">
    <name type="scientific">Comamonas antarctica</name>
    <dbReference type="NCBI Taxonomy" id="2743470"/>
    <lineage>
        <taxon>Bacteria</taxon>
        <taxon>Pseudomonadati</taxon>
        <taxon>Pseudomonadota</taxon>
        <taxon>Betaproteobacteria</taxon>
        <taxon>Burkholderiales</taxon>
        <taxon>Comamonadaceae</taxon>
        <taxon>Comamonas</taxon>
    </lineage>
</organism>
<keyword evidence="1" id="KW-0812">Transmembrane</keyword>
<accession>A0A6N1X1P4</accession>
<protein>
    <submittedName>
        <fullName evidence="2">Uncharacterized protein</fullName>
    </submittedName>
</protein>
<feature type="transmembrane region" description="Helical" evidence="1">
    <location>
        <begin position="51"/>
        <end position="70"/>
    </location>
</feature>
<keyword evidence="1" id="KW-1133">Transmembrane helix</keyword>
<feature type="transmembrane region" description="Helical" evidence="1">
    <location>
        <begin position="6"/>
        <end position="23"/>
    </location>
</feature>
<proteinExistence type="predicted"/>
<evidence type="ECO:0000313" key="3">
    <source>
        <dbReference type="Proteomes" id="UP000509579"/>
    </source>
</evidence>
<gene>
    <name evidence="2" type="ORF">HUK68_09985</name>
</gene>
<dbReference type="RefSeq" id="WP_175504064.1">
    <property type="nucleotide sequence ID" value="NZ_CAURQT010000004.1"/>
</dbReference>
<evidence type="ECO:0000256" key="1">
    <source>
        <dbReference type="SAM" id="Phobius"/>
    </source>
</evidence>
<dbReference type="AlphaFoldDB" id="A0A6N1X1P4"/>
<dbReference type="EMBL" id="CP054840">
    <property type="protein sequence ID" value="QKV53187.1"/>
    <property type="molecule type" value="Genomic_DNA"/>
</dbReference>
<dbReference type="KEGG" id="aant:HUK68_09985"/>
<keyword evidence="1" id="KW-0472">Membrane</keyword>
<sequence length="93" mass="9957">MGTAFVVATLAISASMIVFGYINKLIHFLSFIFFAAAALAFWSAFGKHELVEFAIGVMYAAGTAIAILMIRRTAQNTPAKIPPAKHDGDSHPT</sequence>
<feature type="transmembrane region" description="Helical" evidence="1">
    <location>
        <begin position="28"/>
        <end position="45"/>
    </location>
</feature>